<proteinExistence type="predicted"/>
<reference evidence="1" key="1">
    <citation type="submission" date="2022-08" db="EMBL/GenBank/DDBJ databases">
        <title>Genomic Encyclopedia of Type Strains, Phase V (KMG-V): Genome sequencing to study the core and pangenomes of soil and plant-associated prokaryotes.</title>
        <authorList>
            <person name="Whitman W."/>
        </authorList>
    </citation>
    <scope>NUCLEOTIDE SEQUENCE</scope>
    <source>
        <strain evidence="1">SP2016B</strain>
    </source>
</reference>
<dbReference type="EMBL" id="JANTYZ010000009">
    <property type="protein sequence ID" value="MCS3866106.1"/>
    <property type="molecule type" value="Genomic_DNA"/>
</dbReference>
<comment type="caution">
    <text evidence="1">The sequence shown here is derived from an EMBL/GenBank/DDBJ whole genome shotgun (WGS) entry which is preliminary data.</text>
</comment>
<protein>
    <submittedName>
        <fullName evidence="1">Uncharacterized protein</fullName>
    </submittedName>
</protein>
<organism evidence="1 2">
    <name type="scientific">Salinibacter ruber</name>
    <dbReference type="NCBI Taxonomy" id="146919"/>
    <lineage>
        <taxon>Bacteria</taxon>
        <taxon>Pseudomonadati</taxon>
        <taxon>Rhodothermota</taxon>
        <taxon>Rhodothermia</taxon>
        <taxon>Rhodothermales</taxon>
        <taxon>Salinibacteraceae</taxon>
        <taxon>Salinibacter</taxon>
    </lineage>
</organism>
<evidence type="ECO:0000313" key="1">
    <source>
        <dbReference type="EMBL" id="MCS3866106.1"/>
    </source>
</evidence>
<dbReference type="Proteomes" id="UP001155034">
    <property type="component" value="Unassembled WGS sequence"/>
</dbReference>
<name>A0A9X2U3E5_9BACT</name>
<sequence>METQFDMEIKSAGEASREIASQGGRQSAYQPVALKYAEIGDDEAIVLRELGENDIQNLRNLLYRKFGKRNVIVRSAKQEEGEYLAVVREREGNEYLRSGE</sequence>
<accession>A0A9X2U3E5</accession>
<dbReference type="AlphaFoldDB" id="A0A9X2U3E5"/>
<evidence type="ECO:0000313" key="2">
    <source>
        <dbReference type="Proteomes" id="UP001155034"/>
    </source>
</evidence>
<dbReference type="RefSeq" id="WP_183991966.1">
    <property type="nucleotide sequence ID" value="NZ_CALTSI010000041.1"/>
</dbReference>
<gene>
    <name evidence="1" type="ORF">GGP82_002677</name>
</gene>